<proteinExistence type="predicted"/>
<reference evidence="2" key="1">
    <citation type="submission" date="2021-03" db="EMBL/GenBank/DDBJ databases">
        <authorList>
            <person name="Tran Van P."/>
        </authorList>
    </citation>
    <scope>NUCLEOTIDE SEQUENCE</scope>
</reference>
<sequence length="27" mass="2797">MVGPGTGIAPFRGFWQHKMAHAQASGG</sequence>
<organism evidence="2 3">
    <name type="scientific">Timema podura</name>
    <name type="common">Walking stick</name>
    <dbReference type="NCBI Taxonomy" id="61482"/>
    <lineage>
        <taxon>Eukaryota</taxon>
        <taxon>Metazoa</taxon>
        <taxon>Ecdysozoa</taxon>
        <taxon>Arthropoda</taxon>
        <taxon>Hexapoda</taxon>
        <taxon>Insecta</taxon>
        <taxon>Pterygota</taxon>
        <taxon>Neoptera</taxon>
        <taxon>Polyneoptera</taxon>
        <taxon>Phasmatodea</taxon>
        <taxon>Timematodea</taxon>
        <taxon>Timematoidea</taxon>
        <taxon>Timematidae</taxon>
        <taxon>Timema</taxon>
    </lineage>
</organism>
<protein>
    <recommendedName>
        <fullName evidence="1">Oxidoreductase FAD/NAD(P)-binding domain-containing protein</fullName>
    </recommendedName>
</protein>
<dbReference type="Gene3D" id="3.40.50.80">
    <property type="entry name" value="Nucleotide-binding domain of ferredoxin-NADP reductase (FNR) module"/>
    <property type="match status" value="1"/>
</dbReference>
<evidence type="ECO:0000313" key="2">
    <source>
        <dbReference type="EMBL" id="CAG2068635.1"/>
    </source>
</evidence>
<evidence type="ECO:0000313" key="3">
    <source>
        <dbReference type="Proteomes" id="UP001153148"/>
    </source>
</evidence>
<dbReference type="InterPro" id="IPR039261">
    <property type="entry name" value="FNR_nucleotide-bd"/>
</dbReference>
<name>A0ABN7PR00_TIMPD</name>
<dbReference type="Pfam" id="PF00175">
    <property type="entry name" value="NAD_binding_1"/>
    <property type="match status" value="1"/>
</dbReference>
<comment type="caution">
    <text evidence="2">The sequence shown here is derived from an EMBL/GenBank/DDBJ whole genome shotgun (WGS) entry which is preliminary data.</text>
</comment>
<dbReference type="InterPro" id="IPR001433">
    <property type="entry name" value="OxRdtase_FAD/NAD-bd"/>
</dbReference>
<evidence type="ECO:0000259" key="1">
    <source>
        <dbReference type="Pfam" id="PF00175"/>
    </source>
</evidence>
<keyword evidence="3" id="KW-1185">Reference proteome</keyword>
<accession>A0ABN7PR00</accession>
<dbReference type="SUPFAM" id="SSF52343">
    <property type="entry name" value="Ferredoxin reductase-like, C-terminal NADP-linked domain"/>
    <property type="match status" value="1"/>
</dbReference>
<dbReference type="Proteomes" id="UP001153148">
    <property type="component" value="Unassembled WGS sequence"/>
</dbReference>
<gene>
    <name evidence="2" type="ORF">TPAB3V08_LOCUS15578</name>
</gene>
<feature type="domain" description="Oxidoreductase FAD/NAD(P)-binding" evidence="1">
    <location>
        <begin position="1"/>
        <end position="23"/>
    </location>
</feature>
<feature type="non-terminal residue" evidence="2">
    <location>
        <position position="27"/>
    </location>
</feature>
<dbReference type="EMBL" id="CAJPIN010096977">
    <property type="protein sequence ID" value="CAG2068635.1"/>
    <property type="molecule type" value="Genomic_DNA"/>
</dbReference>